<reference evidence="2 3" key="1">
    <citation type="submission" date="2014-03" db="EMBL/GenBank/DDBJ databases">
        <title>Genome sequence of the diesel-degrader and plant-growth promoter Acinetobacter oleivorans PF-1 isolated from the roots of poplar tree.</title>
        <authorList>
            <person name="Gkorezis P."/>
            <person name="van Hamme J."/>
            <person name="Rineau F."/>
            <person name="Vangronsveld J."/>
            <person name="Francetti A."/>
        </authorList>
    </citation>
    <scope>NUCLEOTIDE SEQUENCE [LARGE SCALE GENOMIC DNA]</scope>
    <source>
        <strain evidence="2 3">PF1</strain>
    </source>
</reference>
<feature type="transmembrane region" description="Helical" evidence="1">
    <location>
        <begin position="169"/>
        <end position="188"/>
    </location>
</feature>
<gene>
    <name evidence="2" type="ORF">DH17_00330</name>
</gene>
<accession>A0A0B2UCP0</accession>
<feature type="transmembrane region" description="Helical" evidence="1">
    <location>
        <begin position="131"/>
        <end position="149"/>
    </location>
</feature>
<evidence type="ECO:0000256" key="1">
    <source>
        <dbReference type="SAM" id="Phobius"/>
    </source>
</evidence>
<sequence length="209" mass="24463">MDYEKLITLASKFYSREALRKTHEEEATNLENFVQKVKEINDTSDEEDSIESKLLANRLNTQVRALTGANIAYYDEFILLSSYFDPNTFIKDYRVYAQNREAFKLKLSSDQKCVKEILINSKGHKNRIKNYRGIIVGFIMVIIFYRISIGPVLQKWLKNEWNLPDLAQGIIVQGLVFFFLTVVLRIFLDYEAYKALLHKIKEKNSETTN</sequence>
<dbReference type="EMBL" id="JHQK01000001">
    <property type="protein sequence ID" value="KHN68771.1"/>
    <property type="molecule type" value="Genomic_DNA"/>
</dbReference>
<evidence type="ECO:0000313" key="2">
    <source>
        <dbReference type="EMBL" id="KHN68771.1"/>
    </source>
</evidence>
<keyword evidence="1" id="KW-0472">Membrane</keyword>
<keyword evidence="1" id="KW-0812">Transmembrane</keyword>
<comment type="caution">
    <text evidence="2">The sequence shown here is derived from an EMBL/GenBank/DDBJ whole genome shotgun (WGS) entry which is preliminary data.</text>
</comment>
<name>A0A0B2UCP0_9GAMM</name>
<organism evidence="2 3">
    <name type="scientific">Acinetobacter oleivorans</name>
    <dbReference type="NCBI Taxonomy" id="1148157"/>
    <lineage>
        <taxon>Bacteria</taxon>
        <taxon>Pseudomonadati</taxon>
        <taxon>Pseudomonadota</taxon>
        <taxon>Gammaproteobacteria</taxon>
        <taxon>Moraxellales</taxon>
        <taxon>Moraxellaceae</taxon>
        <taxon>Acinetobacter</taxon>
    </lineage>
</organism>
<proteinExistence type="predicted"/>
<keyword evidence="1" id="KW-1133">Transmembrane helix</keyword>
<dbReference type="Proteomes" id="UP000031012">
    <property type="component" value="Unassembled WGS sequence"/>
</dbReference>
<dbReference type="AlphaFoldDB" id="A0A0B2UCP0"/>
<protein>
    <submittedName>
        <fullName evidence="2">Uncharacterized protein</fullName>
    </submittedName>
</protein>
<evidence type="ECO:0000313" key="3">
    <source>
        <dbReference type="Proteomes" id="UP000031012"/>
    </source>
</evidence>